<name>A0A7C1JNH1_9CHLR</name>
<dbReference type="InterPro" id="IPR005814">
    <property type="entry name" value="Aminotrans_3"/>
</dbReference>
<evidence type="ECO:0000256" key="9">
    <source>
        <dbReference type="ARBA" id="ARBA00022898"/>
    </source>
</evidence>
<comment type="cofactor">
    <cofactor evidence="2">
        <name>pyridoxal 5'-phosphate</name>
        <dbReference type="ChEBI" id="CHEBI:597326"/>
    </cofactor>
</comment>
<evidence type="ECO:0000256" key="13">
    <source>
        <dbReference type="ARBA" id="ARBA00031787"/>
    </source>
</evidence>
<dbReference type="GO" id="GO:0030170">
    <property type="term" value="F:pyridoxal phosphate binding"/>
    <property type="evidence" value="ECO:0007669"/>
    <property type="project" value="InterPro"/>
</dbReference>
<evidence type="ECO:0000256" key="7">
    <source>
        <dbReference type="ARBA" id="ARBA00022576"/>
    </source>
</evidence>
<protein>
    <recommendedName>
        <fullName evidence="12">(S)-3-amino-2-methylpropionate transaminase</fullName>
        <ecNumber evidence="6">2.6.1.19</ecNumber>
        <ecNumber evidence="5">2.6.1.22</ecNumber>
    </recommendedName>
    <alternativeName>
        <fullName evidence="13">GABA aminotransferase</fullName>
    </alternativeName>
    <alternativeName>
        <fullName evidence="11">Gamma-amino-N-butyrate transaminase</fullName>
    </alternativeName>
    <alternativeName>
        <fullName evidence="15">Glutamate:succinic semialdehyde transaminase</fullName>
    </alternativeName>
    <alternativeName>
        <fullName evidence="10">L-AIBAT</fullName>
    </alternativeName>
</protein>
<evidence type="ECO:0000256" key="15">
    <source>
        <dbReference type="ARBA" id="ARBA00050054"/>
    </source>
</evidence>
<dbReference type="Pfam" id="PF00202">
    <property type="entry name" value="Aminotran_3"/>
    <property type="match status" value="1"/>
</dbReference>
<dbReference type="GO" id="GO:0009448">
    <property type="term" value="P:gamma-aminobutyric acid metabolic process"/>
    <property type="evidence" value="ECO:0007669"/>
    <property type="project" value="InterPro"/>
</dbReference>
<dbReference type="EC" id="2.6.1.22" evidence="5"/>
<evidence type="ECO:0000256" key="2">
    <source>
        <dbReference type="ARBA" id="ARBA00001933"/>
    </source>
</evidence>
<keyword evidence="7 17" id="KW-0032">Aminotransferase</keyword>
<dbReference type="InterPro" id="IPR015424">
    <property type="entry name" value="PyrdxlP-dep_Trfase"/>
</dbReference>
<dbReference type="GO" id="GO:0034386">
    <property type="term" value="F:4-aminobutyrate:2-oxoglutarate transaminase activity"/>
    <property type="evidence" value="ECO:0007669"/>
    <property type="project" value="UniProtKB-EC"/>
</dbReference>
<dbReference type="InterPro" id="IPR015421">
    <property type="entry name" value="PyrdxlP-dep_Trfase_major"/>
</dbReference>
<evidence type="ECO:0000256" key="10">
    <source>
        <dbReference type="ARBA" id="ARBA00029760"/>
    </source>
</evidence>
<evidence type="ECO:0000256" key="3">
    <source>
        <dbReference type="ARBA" id="ARBA00005176"/>
    </source>
</evidence>
<dbReference type="InterPro" id="IPR004632">
    <property type="entry name" value="4NH2But_aminotransferase_bac"/>
</dbReference>
<dbReference type="SUPFAM" id="SSF53383">
    <property type="entry name" value="PLP-dependent transferases"/>
    <property type="match status" value="1"/>
</dbReference>
<comment type="catalytic activity">
    <reaction evidence="14">
        <text>4-aminobutanoate + 2-oxoglutarate = succinate semialdehyde + L-glutamate</text>
        <dbReference type="Rhea" id="RHEA:23352"/>
        <dbReference type="ChEBI" id="CHEBI:16810"/>
        <dbReference type="ChEBI" id="CHEBI:29985"/>
        <dbReference type="ChEBI" id="CHEBI:57706"/>
        <dbReference type="ChEBI" id="CHEBI:59888"/>
        <dbReference type="EC" id="2.6.1.19"/>
    </reaction>
</comment>
<comment type="pathway">
    <text evidence="3">Amino-acid degradation; 4-aminobutanoate degradation.</text>
</comment>
<reference evidence="17" key="1">
    <citation type="journal article" date="2020" name="mSystems">
        <title>Genome- and Community-Level Interaction Insights into Carbon Utilization and Element Cycling Functions of Hydrothermarchaeota in Hydrothermal Sediment.</title>
        <authorList>
            <person name="Zhou Z."/>
            <person name="Liu Y."/>
            <person name="Xu W."/>
            <person name="Pan J."/>
            <person name="Luo Z.H."/>
            <person name="Li M."/>
        </authorList>
    </citation>
    <scope>NUCLEOTIDE SEQUENCE [LARGE SCALE GENOMIC DNA]</scope>
    <source>
        <strain evidence="17">SpSt-289</strain>
    </source>
</reference>
<dbReference type="AlphaFoldDB" id="A0A7C1JNH1"/>
<evidence type="ECO:0000256" key="5">
    <source>
        <dbReference type="ARBA" id="ARBA00012876"/>
    </source>
</evidence>
<evidence type="ECO:0000313" key="17">
    <source>
        <dbReference type="EMBL" id="HDX33662.1"/>
    </source>
</evidence>
<evidence type="ECO:0000256" key="4">
    <source>
        <dbReference type="ARBA" id="ARBA00008954"/>
    </source>
</evidence>
<dbReference type="PROSITE" id="PS00600">
    <property type="entry name" value="AA_TRANSFER_CLASS_3"/>
    <property type="match status" value="1"/>
</dbReference>
<evidence type="ECO:0000256" key="12">
    <source>
        <dbReference type="ARBA" id="ARBA00030857"/>
    </source>
</evidence>
<sequence length="444" mass="47651">MPTIQVRPPLPGPKSQAILARRDAAVSKASFRSTPVVAASAHGAAVTDVDGNTFLDFTAGIGTLNVGHTPAEVVEAIRGQAGDLIHLCAIVGSYEPYIALAEKLNELVPISGPKKTFLSNSGAEAVETAIKMARAYTGRPAIITYEGAYHGRTLLTLSLTSKYALFKKGFGPFAPEIYRVPYPYSYRCPHCRNEGVCNLTCFEDLERALITQIDPSAVAALIIEPVQGEGGFIPASYEYLRKVRALCDKHGIVLIADEVQAGFCRTGRWFSFEHSGIEPDLVVMAKSLAAGMPLAAVTGRAEIVDAPHLGGLGSTFGGNPVACAAALKAIEIMERDNLNQRAEQIGEITMAHFRRWKEQYPIIGDVRGLGAMTAIEFVQGRNDRTPNTEAPLKVVAEAYQRGLLLIRAGLYSNGVRTLVPLVITDEQLEEGLGVLEEAIHVVAG</sequence>
<dbReference type="InterPro" id="IPR049704">
    <property type="entry name" value="Aminotrans_3_PPA_site"/>
</dbReference>
<dbReference type="PANTHER" id="PTHR11986">
    <property type="entry name" value="AMINOTRANSFERASE CLASS III"/>
    <property type="match status" value="1"/>
</dbReference>
<organism evidence="17">
    <name type="scientific">Caldilinea aerophila</name>
    <dbReference type="NCBI Taxonomy" id="133453"/>
    <lineage>
        <taxon>Bacteria</taxon>
        <taxon>Bacillati</taxon>
        <taxon>Chloroflexota</taxon>
        <taxon>Caldilineae</taxon>
        <taxon>Caldilineales</taxon>
        <taxon>Caldilineaceae</taxon>
        <taxon>Caldilinea</taxon>
    </lineage>
</organism>
<dbReference type="PIRSF" id="PIRSF000521">
    <property type="entry name" value="Transaminase_4ab_Lys_Orn"/>
    <property type="match status" value="1"/>
</dbReference>
<dbReference type="NCBIfam" id="TIGR00700">
    <property type="entry name" value="GABAtrnsam"/>
    <property type="match status" value="1"/>
</dbReference>
<comment type="similarity">
    <text evidence="4 16">Belongs to the class-III pyridoxal-phosphate-dependent aminotransferase family.</text>
</comment>
<dbReference type="GO" id="GO:0042802">
    <property type="term" value="F:identical protein binding"/>
    <property type="evidence" value="ECO:0007669"/>
    <property type="project" value="TreeGrafter"/>
</dbReference>
<comment type="caution">
    <text evidence="17">The sequence shown here is derived from an EMBL/GenBank/DDBJ whole genome shotgun (WGS) entry which is preliminary data.</text>
</comment>
<dbReference type="CDD" id="cd00610">
    <property type="entry name" value="OAT_like"/>
    <property type="match status" value="1"/>
</dbReference>
<comment type="catalytic activity">
    <reaction evidence="1">
        <text>(S)-3-amino-2-methylpropanoate + 2-oxoglutarate = 2-methyl-3-oxopropanoate + L-glutamate</text>
        <dbReference type="Rhea" id="RHEA:13993"/>
        <dbReference type="ChEBI" id="CHEBI:16810"/>
        <dbReference type="ChEBI" id="CHEBI:29985"/>
        <dbReference type="ChEBI" id="CHEBI:57700"/>
        <dbReference type="ChEBI" id="CHEBI:58655"/>
        <dbReference type="EC" id="2.6.1.22"/>
    </reaction>
</comment>
<evidence type="ECO:0000256" key="16">
    <source>
        <dbReference type="RuleBase" id="RU003560"/>
    </source>
</evidence>
<proteinExistence type="inferred from homology"/>
<gene>
    <name evidence="17" type="primary">gabT</name>
    <name evidence="17" type="ORF">ENQ20_19590</name>
</gene>
<dbReference type="EC" id="2.6.1.19" evidence="6"/>
<evidence type="ECO:0000256" key="8">
    <source>
        <dbReference type="ARBA" id="ARBA00022679"/>
    </source>
</evidence>
<evidence type="ECO:0000256" key="6">
    <source>
        <dbReference type="ARBA" id="ARBA00012912"/>
    </source>
</evidence>
<evidence type="ECO:0000256" key="11">
    <source>
        <dbReference type="ARBA" id="ARBA00030204"/>
    </source>
</evidence>
<dbReference type="InterPro" id="IPR015422">
    <property type="entry name" value="PyrdxlP-dep_Trfase_small"/>
</dbReference>
<keyword evidence="9 16" id="KW-0663">Pyridoxal phosphate</keyword>
<evidence type="ECO:0000256" key="14">
    <source>
        <dbReference type="ARBA" id="ARBA00048021"/>
    </source>
</evidence>
<dbReference type="EMBL" id="DSMG01000198">
    <property type="protein sequence ID" value="HDX33662.1"/>
    <property type="molecule type" value="Genomic_DNA"/>
</dbReference>
<dbReference type="Gene3D" id="3.40.640.10">
    <property type="entry name" value="Type I PLP-dependent aspartate aminotransferase-like (Major domain)"/>
    <property type="match status" value="1"/>
</dbReference>
<keyword evidence="8 17" id="KW-0808">Transferase</keyword>
<evidence type="ECO:0000256" key="1">
    <source>
        <dbReference type="ARBA" id="ARBA00001750"/>
    </source>
</evidence>
<accession>A0A7C1JNH1</accession>
<dbReference type="FunFam" id="3.40.640.10:FF:000013">
    <property type="entry name" value="4-aminobutyrate aminotransferase"/>
    <property type="match status" value="1"/>
</dbReference>
<dbReference type="GO" id="GO:0047298">
    <property type="term" value="F:(S)-3-amino-2-methylpropionate transaminase activity"/>
    <property type="evidence" value="ECO:0007669"/>
    <property type="project" value="UniProtKB-EC"/>
</dbReference>
<dbReference type="Gene3D" id="3.90.1150.10">
    <property type="entry name" value="Aspartate Aminotransferase, domain 1"/>
    <property type="match status" value="1"/>
</dbReference>
<dbReference type="InterPro" id="IPR050103">
    <property type="entry name" value="Class-III_PLP-dep_AT"/>
</dbReference>